<dbReference type="InterPro" id="IPR011009">
    <property type="entry name" value="Kinase-like_dom_sf"/>
</dbReference>
<gene>
    <name evidence="8" type="ORF">GGU10DRAFT_304905</name>
</gene>
<dbReference type="PROSITE" id="PS00107">
    <property type="entry name" value="PROTEIN_KINASE_ATP"/>
    <property type="match status" value="1"/>
</dbReference>
<organism evidence="8 9">
    <name type="scientific">Lentinula aff. detonsa</name>
    <dbReference type="NCBI Taxonomy" id="2804958"/>
    <lineage>
        <taxon>Eukaryota</taxon>
        <taxon>Fungi</taxon>
        <taxon>Dikarya</taxon>
        <taxon>Basidiomycota</taxon>
        <taxon>Agaricomycotina</taxon>
        <taxon>Agaricomycetes</taxon>
        <taxon>Agaricomycetidae</taxon>
        <taxon>Agaricales</taxon>
        <taxon>Marasmiineae</taxon>
        <taxon>Omphalotaceae</taxon>
        <taxon>Lentinula</taxon>
    </lineage>
</organism>
<dbReference type="Proteomes" id="UP001163798">
    <property type="component" value="Unassembled WGS sequence"/>
</dbReference>
<evidence type="ECO:0000256" key="4">
    <source>
        <dbReference type="PROSITE-ProRule" id="PRU10141"/>
    </source>
</evidence>
<dbReference type="Gene3D" id="1.10.510.10">
    <property type="entry name" value="Transferase(Phosphotransferase) domain 1"/>
    <property type="match status" value="1"/>
</dbReference>
<dbReference type="EMBL" id="MU793259">
    <property type="protein sequence ID" value="KAJ3789572.1"/>
    <property type="molecule type" value="Genomic_DNA"/>
</dbReference>
<proteinExistence type="inferred from homology"/>
<evidence type="ECO:0000256" key="2">
    <source>
        <dbReference type="ARBA" id="ARBA00022741"/>
    </source>
</evidence>
<feature type="compositionally biased region" description="Low complexity" evidence="5">
    <location>
        <begin position="483"/>
        <end position="494"/>
    </location>
</feature>
<evidence type="ECO:0000256" key="1">
    <source>
        <dbReference type="ARBA" id="ARBA00005575"/>
    </source>
</evidence>
<keyword evidence="8" id="KW-0808">Transferase</keyword>
<dbReference type="SUPFAM" id="SSF56112">
    <property type="entry name" value="Protein kinase-like (PK-like)"/>
    <property type="match status" value="1"/>
</dbReference>
<keyword evidence="2 4" id="KW-0547">Nucleotide-binding</keyword>
<dbReference type="Pfam" id="PF00069">
    <property type="entry name" value="Pkinase"/>
    <property type="match status" value="1"/>
</dbReference>
<feature type="domain" description="Protein kinase" evidence="7">
    <location>
        <begin position="167"/>
        <end position="454"/>
    </location>
</feature>
<dbReference type="SMART" id="SM00240">
    <property type="entry name" value="FHA"/>
    <property type="match status" value="1"/>
</dbReference>
<evidence type="ECO:0000256" key="5">
    <source>
        <dbReference type="SAM" id="MobiDB-lite"/>
    </source>
</evidence>
<dbReference type="PROSITE" id="PS00108">
    <property type="entry name" value="PROTEIN_KINASE_ST"/>
    <property type="match status" value="1"/>
</dbReference>
<comment type="caution">
    <text evidence="8">The sequence shown here is derived from an EMBL/GenBank/DDBJ whole genome shotgun (WGS) entry which is preliminary data.</text>
</comment>
<reference evidence="8" key="1">
    <citation type="submission" date="2022-08" db="EMBL/GenBank/DDBJ databases">
        <authorList>
            <consortium name="DOE Joint Genome Institute"/>
            <person name="Min B."/>
            <person name="Riley R."/>
            <person name="Sierra-Patev S."/>
            <person name="Naranjo-Ortiz M."/>
            <person name="Looney B."/>
            <person name="Konkel Z."/>
            <person name="Slot J.C."/>
            <person name="Sakamoto Y."/>
            <person name="Steenwyk J.L."/>
            <person name="Rokas A."/>
            <person name="Carro J."/>
            <person name="Camarero S."/>
            <person name="Ferreira P."/>
            <person name="Molpeceres G."/>
            <person name="Ruiz-Duenas F.J."/>
            <person name="Serrano A."/>
            <person name="Henrissat B."/>
            <person name="Drula E."/>
            <person name="Hughes K.W."/>
            <person name="Mata J.L."/>
            <person name="Ishikawa N.K."/>
            <person name="Vargas-Isla R."/>
            <person name="Ushijima S."/>
            <person name="Smith C.A."/>
            <person name="Ahrendt S."/>
            <person name="Andreopoulos W."/>
            <person name="He G."/>
            <person name="Labutti K."/>
            <person name="Lipzen A."/>
            <person name="Ng V."/>
            <person name="Sandor L."/>
            <person name="Barry K."/>
            <person name="Martinez A.T."/>
            <person name="Xiao Y."/>
            <person name="Gibbons J.G."/>
            <person name="Terashima K."/>
            <person name="Hibbett D.S."/>
            <person name="Grigoriev I.V."/>
        </authorList>
    </citation>
    <scope>NUCLEOTIDE SEQUENCE</scope>
    <source>
        <strain evidence="8">TFB10291</strain>
    </source>
</reference>
<evidence type="ECO:0000256" key="3">
    <source>
        <dbReference type="ARBA" id="ARBA00022840"/>
    </source>
</evidence>
<feature type="binding site" evidence="4">
    <location>
        <position position="196"/>
    </location>
    <ligand>
        <name>ATP</name>
        <dbReference type="ChEBI" id="CHEBI:30616"/>
    </ligand>
</feature>
<dbReference type="Gene3D" id="3.30.200.20">
    <property type="entry name" value="Phosphorylase Kinase, domain 1"/>
    <property type="match status" value="1"/>
</dbReference>
<dbReference type="InterPro" id="IPR000719">
    <property type="entry name" value="Prot_kinase_dom"/>
</dbReference>
<dbReference type="InterPro" id="IPR008984">
    <property type="entry name" value="SMAD_FHA_dom_sf"/>
</dbReference>
<evidence type="ECO:0000313" key="9">
    <source>
        <dbReference type="Proteomes" id="UP001163798"/>
    </source>
</evidence>
<dbReference type="InterPro" id="IPR000253">
    <property type="entry name" value="FHA_dom"/>
</dbReference>
<keyword evidence="9" id="KW-1185">Reference proteome</keyword>
<feature type="region of interest" description="Disordered" evidence="5">
    <location>
        <begin position="465"/>
        <end position="710"/>
    </location>
</feature>
<keyword evidence="8" id="KW-0418">Kinase</keyword>
<accession>A0AA38NR39</accession>
<dbReference type="Pfam" id="PF00498">
    <property type="entry name" value="FHA"/>
    <property type="match status" value="1"/>
</dbReference>
<feature type="compositionally biased region" description="Polar residues" evidence="5">
    <location>
        <begin position="554"/>
        <end position="565"/>
    </location>
</feature>
<dbReference type="SMART" id="SM00220">
    <property type="entry name" value="S_TKc"/>
    <property type="match status" value="1"/>
</dbReference>
<feature type="compositionally biased region" description="Basic and acidic residues" evidence="5">
    <location>
        <begin position="465"/>
        <end position="481"/>
    </location>
</feature>
<evidence type="ECO:0000313" key="8">
    <source>
        <dbReference type="EMBL" id="KAJ3789572.1"/>
    </source>
</evidence>
<dbReference type="InterPro" id="IPR017441">
    <property type="entry name" value="Protein_kinase_ATP_BS"/>
</dbReference>
<keyword evidence="3 4" id="KW-0067">ATP-binding</keyword>
<dbReference type="Gene3D" id="2.60.200.20">
    <property type="match status" value="1"/>
</dbReference>
<dbReference type="AlphaFoldDB" id="A0AA38NR39"/>
<protein>
    <submittedName>
        <fullName evidence="8">CAMK/RAD53 protein kinase</fullName>
    </submittedName>
</protein>
<comment type="similarity">
    <text evidence="1">Belongs to the protein kinase superfamily. CAMK Ser/Thr protein kinase family. CHEK2 subfamily.</text>
</comment>
<dbReference type="GO" id="GO:0005524">
    <property type="term" value="F:ATP binding"/>
    <property type="evidence" value="ECO:0007669"/>
    <property type="project" value="UniProtKB-UniRule"/>
</dbReference>
<dbReference type="InterPro" id="IPR008271">
    <property type="entry name" value="Ser/Thr_kinase_AS"/>
</dbReference>
<evidence type="ECO:0000259" key="6">
    <source>
        <dbReference type="PROSITE" id="PS50006"/>
    </source>
</evidence>
<dbReference type="SUPFAM" id="SSF49879">
    <property type="entry name" value="SMAD/FHA domain"/>
    <property type="match status" value="1"/>
</dbReference>
<feature type="domain" description="FHA" evidence="6">
    <location>
        <begin position="62"/>
        <end position="116"/>
    </location>
</feature>
<dbReference type="PANTHER" id="PTHR24347">
    <property type="entry name" value="SERINE/THREONINE-PROTEIN KINASE"/>
    <property type="match status" value="1"/>
</dbReference>
<evidence type="ECO:0000259" key="7">
    <source>
        <dbReference type="PROSITE" id="PS50011"/>
    </source>
</evidence>
<sequence>MSSQHSQYGDEPESETQEVKQTQPNMQAQQYGREINENVWGTFYPLVKAIKQVDLLKAQLTYRVGRHLTYNHVVFPGFKISNKHAEITWDGRESKDSIITLKDTSSNGTFVNGQRLGKGVSRILIDGAEVAFGSAGSSSTDPTEDYRFIFRHTASGRQPEVGFYSLYDSHDQLGRGTFANVVRCLERETGTLWAAKMFNNLLTTGGSESSSSRSNEKMVSREIAILETLSHPNICFLKETFITAEGKLILVLELIEGGDLLEYILSNSGVGEDMTQHITYQLCLALSYVHSLGIAHRDLKPENILLTKSDPPNVKVADFGLAKAIDSQTMLKTMCGTPAYLAPEIVTQTNRQGYDNLVDSWSVGVIVFSMLSNANPFIEDENQPDLRLRISTRTIDWKLLKQKTSNPMSRSCMLLHSITMLILNQLVVDFLQNLLTSDPAARMTLTGALDHPWLLDYVQKNNRDAAADRNLGQRRDRRSEVADPTPTDSDSTSPQNEEPQPGSAFFSHGFQNLAINDENQAGPSNAAKSAVMSSNGAANEDSQMDDATPPPPSSQGKKLQPQNSRILRRRKDVLEEVNAGETAIPRPSPELLSQFDENRKREEGQSETEPSNLSHSPEKRRGKRAHGDLSAVPEDAVVNGSGNSGGIAAENAAMGVDGSTDDSGAQPTPSKRRRNAPPSTNTTTRGKKSKKAAEPVTAVRRSSRNKSTGA</sequence>
<dbReference type="PROSITE" id="PS50011">
    <property type="entry name" value="PROTEIN_KINASE_DOM"/>
    <property type="match status" value="1"/>
</dbReference>
<feature type="compositionally biased region" description="Polar residues" evidence="5">
    <location>
        <begin position="509"/>
        <end position="541"/>
    </location>
</feature>
<feature type="region of interest" description="Disordered" evidence="5">
    <location>
        <begin position="1"/>
        <end position="26"/>
    </location>
</feature>
<dbReference type="GO" id="GO:0004672">
    <property type="term" value="F:protein kinase activity"/>
    <property type="evidence" value="ECO:0007669"/>
    <property type="project" value="InterPro"/>
</dbReference>
<dbReference type="PROSITE" id="PS50006">
    <property type="entry name" value="FHA_DOMAIN"/>
    <property type="match status" value="1"/>
</dbReference>
<dbReference type="FunFam" id="1.10.510.10:FF:000571">
    <property type="entry name" value="Maternal embryonic leucine zipper kinase"/>
    <property type="match status" value="1"/>
</dbReference>
<name>A0AA38NR39_9AGAR</name>